<evidence type="ECO:0000256" key="3">
    <source>
        <dbReference type="ARBA" id="ARBA00007106"/>
    </source>
</evidence>
<dbReference type="NCBIfam" id="TIGR01252">
    <property type="entry name" value="acetolac_decarb"/>
    <property type="match status" value="1"/>
</dbReference>
<evidence type="ECO:0000256" key="2">
    <source>
        <dbReference type="ARBA" id="ARBA00005170"/>
    </source>
</evidence>
<evidence type="ECO:0000313" key="11">
    <source>
        <dbReference type="Proteomes" id="UP000018522"/>
    </source>
</evidence>
<dbReference type="InterPro" id="IPR005128">
    <property type="entry name" value="Acetolactate_a_deCO2ase"/>
</dbReference>
<dbReference type="EMBL" id="CP006811">
    <property type="protein sequence ID" value="AHA97420.1"/>
    <property type="molecule type" value="Genomic_DNA"/>
</dbReference>
<dbReference type="KEGG" id="ljn:T285_05160"/>
<evidence type="ECO:0000256" key="1">
    <source>
        <dbReference type="ARBA" id="ARBA00001784"/>
    </source>
</evidence>
<keyword evidence="8 9" id="KW-0456">Lyase</keyword>
<comment type="pathway">
    <text evidence="2 9">Polyol metabolism; (R,R)-butane-2,3-diol biosynthesis; (R,R)-butane-2,3-diol from pyruvate: step 2/3.</text>
</comment>
<dbReference type="PANTHER" id="PTHR35524">
    <property type="entry name" value="ALPHA-ACETOLACTATE DECARBOXYLASE"/>
    <property type="match status" value="1"/>
</dbReference>
<dbReference type="AlphaFoldDB" id="A0A7D9N6M5"/>
<dbReference type="PIRSF" id="PIRSF001332">
    <property type="entry name" value="Acetolac_decarb"/>
    <property type="match status" value="1"/>
</dbReference>
<keyword evidence="7 9" id="KW-0005">Acetoin biosynthesis</keyword>
<dbReference type="UniPathway" id="UPA00626">
    <property type="reaction ID" value="UER00678"/>
</dbReference>
<evidence type="ECO:0000256" key="5">
    <source>
        <dbReference type="ARBA" id="ARBA00020164"/>
    </source>
</evidence>
<evidence type="ECO:0000256" key="7">
    <source>
        <dbReference type="ARBA" id="ARBA00023061"/>
    </source>
</evidence>
<sequence length="244" mass="27415">MEGRKIMAKYESKVYQHGTLGMLVPGLFEGTMTVADLLKHGNWGIGTASGLDGEMILLDHVPYLAQSNGEIRILKPEEKVPFATVHFEEIKDSFKVENLTQKELEDKILADYPYKNVFFAVKIVGNFSTVKTRVVEKQTRPYKTLLQVADEQAVFESTDVSGTVIGYFAPKMFQGMAAAGYHLHFLADNKSIGGHLLDFKIKEATVYLQPFATIEQHLPMDNQEFLNKDLDIADMHDQIQKAEG</sequence>
<comment type="similarity">
    <text evidence="3 9">Belongs to the alpha-acetolactate decarboxylase family.</text>
</comment>
<dbReference type="GO" id="GO:0047605">
    <property type="term" value="F:acetolactate decarboxylase activity"/>
    <property type="evidence" value="ECO:0007669"/>
    <property type="project" value="UniProtKB-UniRule"/>
</dbReference>
<gene>
    <name evidence="10" type="ORF">T285_05160</name>
</gene>
<accession>A0A7D9N6M5</accession>
<dbReference type="Pfam" id="PF03306">
    <property type="entry name" value="AAL_decarboxy"/>
    <property type="match status" value="1"/>
</dbReference>
<evidence type="ECO:0000313" key="10">
    <source>
        <dbReference type="EMBL" id="AHA97420.1"/>
    </source>
</evidence>
<name>A0A7D9N6M5_LACJH</name>
<organism evidence="10 11">
    <name type="scientific">Lactobacillus johnsonii N6.2</name>
    <dbReference type="NCBI Taxonomy" id="1408186"/>
    <lineage>
        <taxon>Bacteria</taxon>
        <taxon>Bacillati</taxon>
        <taxon>Bacillota</taxon>
        <taxon>Bacilli</taxon>
        <taxon>Lactobacillales</taxon>
        <taxon>Lactobacillaceae</taxon>
        <taxon>Lactobacillus</taxon>
    </lineage>
</organism>
<dbReference type="EC" id="4.1.1.5" evidence="4 9"/>
<protein>
    <recommendedName>
        <fullName evidence="5 9">Alpha-acetolactate decarboxylase</fullName>
        <ecNumber evidence="4 9">4.1.1.5</ecNumber>
    </recommendedName>
</protein>
<evidence type="ECO:0000256" key="9">
    <source>
        <dbReference type="PIRNR" id="PIRNR001332"/>
    </source>
</evidence>
<keyword evidence="6 9" id="KW-0210">Decarboxylase</keyword>
<evidence type="ECO:0000256" key="8">
    <source>
        <dbReference type="ARBA" id="ARBA00023239"/>
    </source>
</evidence>
<comment type="catalytic activity">
    <reaction evidence="1 9">
        <text>(2S)-2-acetolactate + H(+) = (R)-acetoin + CO2</text>
        <dbReference type="Rhea" id="RHEA:21580"/>
        <dbReference type="ChEBI" id="CHEBI:15378"/>
        <dbReference type="ChEBI" id="CHEBI:15686"/>
        <dbReference type="ChEBI" id="CHEBI:16526"/>
        <dbReference type="ChEBI" id="CHEBI:58476"/>
        <dbReference type="EC" id="4.1.1.5"/>
    </reaction>
</comment>
<evidence type="ECO:0000256" key="4">
    <source>
        <dbReference type="ARBA" id="ARBA00013204"/>
    </source>
</evidence>
<dbReference type="PANTHER" id="PTHR35524:SF1">
    <property type="entry name" value="ALPHA-ACETOLACTATE DECARBOXYLASE"/>
    <property type="match status" value="1"/>
</dbReference>
<proteinExistence type="inferred from homology"/>
<dbReference type="Gene3D" id="3.30.1330.80">
    <property type="entry name" value="Hypothetical protein, similar to alpha- acetolactate decarboxylase, domain 2"/>
    <property type="match status" value="2"/>
</dbReference>
<dbReference type="CDD" id="cd17299">
    <property type="entry name" value="acetolactate_decarboxylase"/>
    <property type="match status" value="1"/>
</dbReference>
<dbReference type="Proteomes" id="UP000018522">
    <property type="component" value="Chromosome"/>
</dbReference>
<dbReference type="GO" id="GO:0045151">
    <property type="term" value="P:acetoin biosynthetic process"/>
    <property type="evidence" value="ECO:0007669"/>
    <property type="project" value="UniProtKB-UniRule"/>
</dbReference>
<dbReference type="SUPFAM" id="SSF117856">
    <property type="entry name" value="AF0104/ALDC/Ptd012-like"/>
    <property type="match status" value="1"/>
</dbReference>
<evidence type="ECO:0000256" key="6">
    <source>
        <dbReference type="ARBA" id="ARBA00022793"/>
    </source>
</evidence>
<reference evidence="10 11" key="1">
    <citation type="journal article" date="2014" name="Genome Announc.">
        <title>Complete Genome Sequences of Lactobacillus johnsonii Strain N6.2 and Lactobacillus reuteri Strain TD1.</title>
        <authorList>
            <person name="Leonard M.T."/>
            <person name="Valladares R.B."/>
            <person name="Ardissone A."/>
            <person name="Gonzalez C.F."/>
            <person name="Lorca G.L."/>
            <person name="Triplett E.W."/>
        </authorList>
    </citation>
    <scope>NUCLEOTIDE SEQUENCE [LARGE SCALE GENOMIC DNA]</scope>
    <source>
        <strain evidence="10 11">N6.2</strain>
    </source>
</reference>